<evidence type="ECO:0000259" key="2">
    <source>
        <dbReference type="PROSITE" id="PS51352"/>
    </source>
</evidence>
<dbReference type="PANTHER" id="PTHR42852:SF17">
    <property type="entry name" value="THIOREDOXIN-LIKE PROTEIN HI_1115"/>
    <property type="match status" value="1"/>
</dbReference>
<organism evidence="3">
    <name type="scientific">uncultured marine group II/III euryarchaeote KM3_164_G07</name>
    <dbReference type="NCBI Taxonomy" id="1457918"/>
    <lineage>
        <taxon>Archaea</taxon>
        <taxon>Methanobacteriati</taxon>
        <taxon>Methanobacteriota</taxon>
        <taxon>environmental samples</taxon>
    </lineage>
</organism>
<keyword evidence="3" id="KW-0413">Isomerase</keyword>
<dbReference type="GO" id="GO:0016491">
    <property type="term" value="F:oxidoreductase activity"/>
    <property type="evidence" value="ECO:0007669"/>
    <property type="project" value="InterPro"/>
</dbReference>
<dbReference type="InterPro" id="IPR000866">
    <property type="entry name" value="AhpC/TSA"/>
</dbReference>
<dbReference type="GO" id="GO:0016853">
    <property type="term" value="F:isomerase activity"/>
    <property type="evidence" value="ECO:0007669"/>
    <property type="project" value="UniProtKB-KW"/>
</dbReference>
<keyword evidence="1" id="KW-1133">Transmembrane helix</keyword>
<evidence type="ECO:0000313" key="3">
    <source>
        <dbReference type="EMBL" id="AIF03410.1"/>
    </source>
</evidence>
<dbReference type="PROSITE" id="PS51352">
    <property type="entry name" value="THIOREDOXIN_2"/>
    <property type="match status" value="1"/>
</dbReference>
<dbReference type="PANTHER" id="PTHR42852">
    <property type="entry name" value="THIOL:DISULFIDE INTERCHANGE PROTEIN DSBE"/>
    <property type="match status" value="1"/>
</dbReference>
<dbReference type="Pfam" id="PF00578">
    <property type="entry name" value="AhpC-TSA"/>
    <property type="match status" value="1"/>
</dbReference>
<keyword evidence="1" id="KW-0812">Transmembrane</keyword>
<dbReference type="GO" id="GO:0016209">
    <property type="term" value="F:antioxidant activity"/>
    <property type="evidence" value="ECO:0007669"/>
    <property type="project" value="InterPro"/>
</dbReference>
<keyword evidence="1" id="KW-0472">Membrane</keyword>
<dbReference type="CDD" id="cd02966">
    <property type="entry name" value="TlpA_like_family"/>
    <property type="match status" value="1"/>
</dbReference>
<dbReference type="InterPro" id="IPR036249">
    <property type="entry name" value="Thioredoxin-like_sf"/>
</dbReference>
<name>A0A075GJP4_9EURY</name>
<sequence>MASKRKRKQQQKEGRELELRMDQRRETFNDIAVKLAATLVVLLVAGGAIWYLVYYEPVPDRAPAWNLQDSDNPDNYHDSADYYESGRPTLLEFFQTDCPHCNNQVPTMKDIHNDYIGQIDLLSIGGFRLGNSVDSLADLRDFKSEHQAYWPHLYDSSGELMSDYGFSSYPSFALVVDGRIVWSGSGEISYDSLAGVLDQYVEPEE</sequence>
<proteinExistence type="predicted"/>
<dbReference type="Gene3D" id="3.40.30.10">
    <property type="entry name" value="Glutaredoxin"/>
    <property type="match status" value="1"/>
</dbReference>
<dbReference type="InterPro" id="IPR013766">
    <property type="entry name" value="Thioredoxin_domain"/>
</dbReference>
<dbReference type="EMBL" id="KF900679">
    <property type="protein sequence ID" value="AIF03410.1"/>
    <property type="molecule type" value="Genomic_DNA"/>
</dbReference>
<reference evidence="3" key="1">
    <citation type="journal article" date="2014" name="Genome Biol. Evol.">
        <title>Pangenome evidence for extensive interdomain horizontal transfer affecting lineage core and shell genes in uncultured planktonic thaumarchaeota and euryarchaeota.</title>
        <authorList>
            <person name="Deschamps P."/>
            <person name="Zivanovic Y."/>
            <person name="Moreira D."/>
            <person name="Rodriguez-Valera F."/>
            <person name="Lopez-Garcia P."/>
        </authorList>
    </citation>
    <scope>NUCLEOTIDE SEQUENCE</scope>
</reference>
<dbReference type="AlphaFoldDB" id="A0A075GJP4"/>
<evidence type="ECO:0000256" key="1">
    <source>
        <dbReference type="SAM" id="Phobius"/>
    </source>
</evidence>
<feature type="domain" description="Thioredoxin" evidence="2">
    <location>
        <begin position="56"/>
        <end position="202"/>
    </location>
</feature>
<dbReference type="InterPro" id="IPR050553">
    <property type="entry name" value="Thioredoxin_ResA/DsbE_sf"/>
</dbReference>
<accession>A0A075GJP4</accession>
<dbReference type="SUPFAM" id="SSF52833">
    <property type="entry name" value="Thioredoxin-like"/>
    <property type="match status" value="1"/>
</dbReference>
<protein>
    <submittedName>
        <fullName evidence="3">Thiol-disulfide isomerase family protein</fullName>
    </submittedName>
</protein>
<feature type="transmembrane region" description="Helical" evidence="1">
    <location>
        <begin position="31"/>
        <end position="53"/>
    </location>
</feature>